<dbReference type="CDD" id="cd06261">
    <property type="entry name" value="TM_PBP2"/>
    <property type="match status" value="1"/>
</dbReference>
<keyword evidence="10" id="KW-1185">Reference proteome</keyword>
<feature type="domain" description="ABC transmembrane type-1" evidence="8">
    <location>
        <begin position="95"/>
        <end position="300"/>
    </location>
</feature>
<dbReference type="SUPFAM" id="SSF161098">
    <property type="entry name" value="MetI-like"/>
    <property type="match status" value="1"/>
</dbReference>
<evidence type="ECO:0000313" key="10">
    <source>
        <dbReference type="Proteomes" id="UP001143349"/>
    </source>
</evidence>
<dbReference type="Proteomes" id="UP001143349">
    <property type="component" value="Unassembled WGS sequence"/>
</dbReference>
<reference evidence="9" key="1">
    <citation type="journal article" date="2014" name="Int. J. Syst. Evol. Microbiol.">
        <title>Complete genome sequence of Corynebacterium casei LMG S-19264T (=DSM 44701T), isolated from a smear-ripened cheese.</title>
        <authorList>
            <consortium name="US DOE Joint Genome Institute (JGI-PGF)"/>
            <person name="Walter F."/>
            <person name="Albersmeier A."/>
            <person name="Kalinowski J."/>
            <person name="Ruckert C."/>
        </authorList>
    </citation>
    <scope>NUCLEOTIDE SEQUENCE</scope>
    <source>
        <strain evidence="9">VKM B-2222</strain>
    </source>
</reference>
<reference evidence="9" key="2">
    <citation type="submission" date="2023-01" db="EMBL/GenBank/DDBJ databases">
        <authorList>
            <person name="Sun Q."/>
            <person name="Evtushenko L."/>
        </authorList>
    </citation>
    <scope>NUCLEOTIDE SEQUENCE</scope>
    <source>
        <strain evidence="9">VKM B-2222</strain>
    </source>
</reference>
<dbReference type="PANTHER" id="PTHR43163:SF6">
    <property type="entry name" value="DIPEPTIDE TRANSPORT SYSTEM PERMEASE PROTEIN DPPB-RELATED"/>
    <property type="match status" value="1"/>
</dbReference>
<dbReference type="InterPro" id="IPR035906">
    <property type="entry name" value="MetI-like_sf"/>
</dbReference>
<feature type="transmembrane region" description="Helical" evidence="7">
    <location>
        <begin position="101"/>
        <end position="123"/>
    </location>
</feature>
<feature type="transmembrane region" description="Helical" evidence="7">
    <location>
        <begin position="242"/>
        <end position="261"/>
    </location>
</feature>
<feature type="transmembrane region" description="Helical" evidence="7">
    <location>
        <begin position="174"/>
        <end position="194"/>
    </location>
</feature>
<dbReference type="Gene3D" id="1.10.3720.10">
    <property type="entry name" value="MetI-like"/>
    <property type="match status" value="1"/>
</dbReference>
<keyword evidence="6 7" id="KW-0472">Membrane</keyword>
<keyword evidence="3" id="KW-1003">Cell membrane</keyword>
<dbReference type="AlphaFoldDB" id="A0AAD3RUB0"/>
<evidence type="ECO:0000256" key="5">
    <source>
        <dbReference type="ARBA" id="ARBA00022989"/>
    </source>
</evidence>
<evidence type="ECO:0000256" key="4">
    <source>
        <dbReference type="ARBA" id="ARBA00022692"/>
    </source>
</evidence>
<dbReference type="Pfam" id="PF19300">
    <property type="entry name" value="BPD_transp_1_N"/>
    <property type="match status" value="1"/>
</dbReference>
<proteinExistence type="inferred from homology"/>
<keyword evidence="5 7" id="KW-1133">Transmembrane helix</keyword>
<dbReference type="RefSeq" id="WP_271179813.1">
    <property type="nucleotide sequence ID" value="NZ_BSFH01000029.1"/>
</dbReference>
<feature type="transmembrane region" description="Helical" evidence="7">
    <location>
        <begin position="135"/>
        <end position="162"/>
    </location>
</feature>
<evidence type="ECO:0000256" key="7">
    <source>
        <dbReference type="RuleBase" id="RU363032"/>
    </source>
</evidence>
<evidence type="ECO:0000313" key="9">
    <source>
        <dbReference type="EMBL" id="GLK64710.1"/>
    </source>
</evidence>
<comment type="subcellular location">
    <subcellularLocation>
        <location evidence="1 7">Cell membrane</location>
        <topology evidence="1 7">Multi-pass membrane protein</topology>
    </subcellularLocation>
</comment>
<name>A0AAD3RUB0_9RHOB</name>
<dbReference type="PANTHER" id="PTHR43163">
    <property type="entry name" value="DIPEPTIDE TRANSPORT SYSTEM PERMEASE PROTEIN DPPB-RELATED"/>
    <property type="match status" value="1"/>
</dbReference>
<dbReference type="GO" id="GO:0071916">
    <property type="term" value="F:dipeptide transmembrane transporter activity"/>
    <property type="evidence" value="ECO:0007669"/>
    <property type="project" value="TreeGrafter"/>
</dbReference>
<keyword evidence="2 7" id="KW-0813">Transport</keyword>
<dbReference type="PROSITE" id="PS50928">
    <property type="entry name" value="ABC_TM1"/>
    <property type="match status" value="1"/>
</dbReference>
<gene>
    <name evidence="9" type="ORF">GCM10017635_21810</name>
</gene>
<dbReference type="Pfam" id="PF00528">
    <property type="entry name" value="BPD_transp_1"/>
    <property type="match status" value="1"/>
</dbReference>
<keyword evidence="4 7" id="KW-0812">Transmembrane</keyword>
<evidence type="ECO:0000259" key="8">
    <source>
        <dbReference type="PROSITE" id="PS50928"/>
    </source>
</evidence>
<sequence>MAWLILQRLGLGVITLVLVSMLVFTGTEILPGDVAAAILGQNATPESLAALRQELGLDSGPVARYLAWASGTLHGDLGQSLANRQPVGELLWPRFGNTMALAGYAAVIAVPLAVGLGISSAALRGSFFDRAANVVALATVSLPEYFLGLLLILFVSVQWGLLPSLADTWSGMGLAAWLQATTLPMLVLVLVTVAQIMRMTRTTVLAVMDQPFIETACLKGLPMGRVVLVHAVPNALGPTINVVAFNLTYLIAGVVLVETIFNYNGLGRFMVDAVSKRDVPMVQAAAMVFAAVHVVMNMLADIAAIALNPRLRHPRVKES</sequence>
<comment type="caution">
    <text evidence="9">The sequence shown here is derived from an EMBL/GenBank/DDBJ whole genome shotgun (WGS) entry which is preliminary data.</text>
</comment>
<accession>A0AAD3RUB0</accession>
<dbReference type="EMBL" id="BSFH01000029">
    <property type="protein sequence ID" value="GLK64710.1"/>
    <property type="molecule type" value="Genomic_DNA"/>
</dbReference>
<evidence type="ECO:0000256" key="2">
    <source>
        <dbReference type="ARBA" id="ARBA00022448"/>
    </source>
</evidence>
<dbReference type="GO" id="GO:0005886">
    <property type="term" value="C:plasma membrane"/>
    <property type="evidence" value="ECO:0007669"/>
    <property type="project" value="UniProtKB-SubCell"/>
</dbReference>
<evidence type="ECO:0000256" key="1">
    <source>
        <dbReference type="ARBA" id="ARBA00004651"/>
    </source>
</evidence>
<organism evidence="9 10">
    <name type="scientific">Paracoccus kondratievae</name>
    <dbReference type="NCBI Taxonomy" id="135740"/>
    <lineage>
        <taxon>Bacteria</taxon>
        <taxon>Pseudomonadati</taxon>
        <taxon>Pseudomonadota</taxon>
        <taxon>Alphaproteobacteria</taxon>
        <taxon>Rhodobacterales</taxon>
        <taxon>Paracoccaceae</taxon>
        <taxon>Paracoccus</taxon>
    </lineage>
</organism>
<evidence type="ECO:0000256" key="6">
    <source>
        <dbReference type="ARBA" id="ARBA00023136"/>
    </source>
</evidence>
<protein>
    <submittedName>
        <fullName evidence="9">ABC transporter permease</fullName>
    </submittedName>
</protein>
<comment type="similarity">
    <text evidence="7">Belongs to the binding-protein-dependent transport system permease family.</text>
</comment>
<dbReference type="InterPro" id="IPR045621">
    <property type="entry name" value="BPD_transp_1_N"/>
</dbReference>
<dbReference type="InterPro" id="IPR000515">
    <property type="entry name" value="MetI-like"/>
</dbReference>
<evidence type="ECO:0000256" key="3">
    <source>
        <dbReference type="ARBA" id="ARBA00022475"/>
    </source>
</evidence>
<feature type="transmembrane region" description="Helical" evidence="7">
    <location>
        <begin position="281"/>
        <end position="307"/>
    </location>
</feature>